<accession>A0A8H5ZR96</accession>
<organism evidence="2 3">
    <name type="scientific">Cochliobolus sativus</name>
    <name type="common">Common root rot and spot blotch fungus</name>
    <name type="synonym">Bipolaris sorokiniana</name>
    <dbReference type="NCBI Taxonomy" id="45130"/>
    <lineage>
        <taxon>Eukaryota</taxon>
        <taxon>Fungi</taxon>
        <taxon>Dikarya</taxon>
        <taxon>Ascomycota</taxon>
        <taxon>Pezizomycotina</taxon>
        <taxon>Dothideomycetes</taxon>
        <taxon>Pleosporomycetidae</taxon>
        <taxon>Pleosporales</taxon>
        <taxon>Pleosporineae</taxon>
        <taxon>Pleosporaceae</taxon>
        <taxon>Bipolaris</taxon>
    </lineage>
</organism>
<feature type="compositionally biased region" description="Low complexity" evidence="1">
    <location>
        <begin position="423"/>
        <end position="443"/>
    </location>
</feature>
<proteinExistence type="predicted"/>
<sequence>MPDKGLNRTFAGDTLSKAGSTMPTDTLLPTPTIQSHSDNTHPDFNENLLTSPSLYLKPVYRPKPPTSACLDKSLVEFNGLYFQNMVDAKAVMNNVQWRAPVFDSTIPQTDKDHQDVVRKLLWAFKDMSMAKDTAENAYRKRLTLGEASYYQDWAIEACAWDIVRMAKSIHTDGFRAPIYDKNLVNYIGQTQEWTFEERIDWICTVLRTSKNVAANLMKNEKAWNIVGAPHKMYQSTLTNTIANANRGAWVKSGRQADTEHQARVNKRRKTIHFSDDQKDDMGNASDTGNGASKPRSDAVTELANDPRNCSAEYRKLMDIPVNPSPPSDDATTTPQAPVPSPPLNNATTVTLQVSNPSSALSFSSFTDYERDAEIIALMHGPLPKGNDEKKGGTKRQSSKTVNQGGIAKQASSATKTLASYPLAAHTKAESSSASSHTHASSNTKLDFNKESNTPALRDRDDVALENARTLASPRGAH</sequence>
<evidence type="ECO:0000256" key="1">
    <source>
        <dbReference type="SAM" id="MobiDB-lite"/>
    </source>
</evidence>
<comment type="caution">
    <text evidence="2">The sequence shown here is derived from an EMBL/GenBank/DDBJ whole genome shotgun (WGS) entry which is preliminary data.</text>
</comment>
<gene>
    <name evidence="2" type="ORF">GGP41_006527</name>
</gene>
<feature type="compositionally biased region" description="Polar residues" evidence="1">
    <location>
        <begin position="398"/>
        <end position="417"/>
    </location>
</feature>
<reference evidence="2" key="1">
    <citation type="submission" date="2019-11" db="EMBL/GenBank/DDBJ databases">
        <title>Bipolaris sorokiniana Genome sequencing.</title>
        <authorList>
            <person name="Wang H."/>
        </authorList>
    </citation>
    <scope>NUCLEOTIDE SEQUENCE</scope>
</reference>
<dbReference type="EMBL" id="WNKQ01000001">
    <property type="protein sequence ID" value="KAF5853765.1"/>
    <property type="molecule type" value="Genomic_DNA"/>
</dbReference>
<feature type="region of interest" description="Disordered" evidence="1">
    <location>
        <begin position="1"/>
        <end position="26"/>
    </location>
</feature>
<dbReference type="Proteomes" id="UP000624244">
    <property type="component" value="Unassembled WGS sequence"/>
</dbReference>
<name>A0A8H5ZR96_COCSA</name>
<protein>
    <submittedName>
        <fullName evidence="2">Uncharacterized protein</fullName>
    </submittedName>
</protein>
<evidence type="ECO:0000313" key="3">
    <source>
        <dbReference type="Proteomes" id="UP000624244"/>
    </source>
</evidence>
<feature type="region of interest" description="Disordered" evidence="1">
    <location>
        <begin position="379"/>
        <end position="477"/>
    </location>
</feature>
<feature type="compositionally biased region" description="Basic and acidic residues" evidence="1">
    <location>
        <begin position="272"/>
        <end position="281"/>
    </location>
</feature>
<evidence type="ECO:0000313" key="2">
    <source>
        <dbReference type="EMBL" id="KAF5853765.1"/>
    </source>
</evidence>
<dbReference type="AlphaFoldDB" id="A0A8H5ZR96"/>
<feature type="region of interest" description="Disordered" evidence="1">
    <location>
        <begin position="318"/>
        <end position="347"/>
    </location>
</feature>
<feature type="region of interest" description="Disordered" evidence="1">
    <location>
        <begin position="252"/>
        <end position="304"/>
    </location>
</feature>